<dbReference type="PANTHER" id="PTHR11324:SF16">
    <property type="entry name" value="PDZ DOMAIN-CONTAINING PROTEIN 2"/>
    <property type="match status" value="1"/>
</dbReference>
<keyword evidence="4" id="KW-1185">Reference proteome</keyword>
<dbReference type="CDD" id="cd06763">
    <property type="entry name" value="PDZ7_PDZD2-PDZ4_hPro-IL-16-like"/>
    <property type="match status" value="1"/>
</dbReference>
<organism evidence="3 4">
    <name type="scientific">Channa striata</name>
    <name type="common">Snakehead murrel</name>
    <name type="synonym">Ophicephalus striatus</name>
    <dbReference type="NCBI Taxonomy" id="64152"/>
    <lineage>
        <taxon>Eukaryota</taxon>
        <taxon>Metazoa</taxon>
        <taxon>Chordata</taxon>
        <taxon>Craniata</taxon>
        <taxon>Vertebrata</taxon>
        <taxon>Euteleostomi</taxon>
        <taxon>Actinopterygii</taxon>
        <taxon>Neopterygii</taxon>
        <taxon>Teleostei</taxon>
        <taxon>Neoteleostei</taxon>
        <taxon>Acanthomorphata</taxon>
        <taxon>Anabantaria</taxon>
        <taxon>Anabantiformes</taxon>
        <taxon>Channoidei</taxon>
        <taxon>Channidae</taxon>
        <taxon>Channa</taxon>
    </lineage>
</organism>
<comment type="caution">
    <text evidence="3">The sequence shown here is derived from an EMBL/GenBank/DDBJ whole genome shotgun (WGS) entry which is preliminary data.</text>
</comment>
<dbReference type="SUPFAM" id="SSF50156">
    <property type="entry name" value="PDZ domain-like"/>
    <property type="match status" value="2"/>
</dbReference>
<dbReference type="Gene3D" id="2.30.42.10">
    <property type="match status" value="2"/>
</dbReference>
<dbReference type="Pfam" id="PF00595">
    <property type="entry name" value="PDZ"/>
    <property type="match status" value="2"/>
</dbReference>
<protein>
    <recommendedName>
        <fullName evidence="2">PDZ domain-containing protein</fullName>
    </recommendedName>
</protein>
<evidence type="ECO:0000259" key="2">
    <source>
        <dbReference type="PROSITE" id="PS50106"/>
    </source>
</evidence>
<feature type="region of interest" description="Disordered" evidence="1">
    <location>
        <begin position="405"/>
        <end position="429"/>
    </location>
</feature>
<feature type="compositionally biased region" description="Low complexity" evidence="1">
    <location>
        <begin position="9"/>
        <end position="19"/>
    </location>
</feature>
<dbReference type="EMBL" id="JAUPFM010000011">
    <property type="protein sequence ID" value="KAK2837076.1"/>
    <property type="molecule type" value="Genomic_DNA"/>
</dbReference>
<dbReference type="PANTHER" id="PTHR11324">
    <property type="entry name" value="IL16-RELATED"/>
    <property type="match status" value="1"/>
</dbReference>
<evidence type="ECO:0000256" key="1">
    <source>
        <dbReference type="SAM" id="MobiDB-lite"/>
    </source>
</evidence>
<gene>
    <name evidence="3" type="ORF">Q5P01_014288</name>
</gene>
<dbReference type="CDD" id="cd06762">
    <property type="entry name" value="PDZ6_PDZD2-PDZ3_hPro-IL-16-like"/>
    <property type="match status" value="1"/>
</dbReference>
<feature type="region of interest" description="Disordered" evidence="1">
    <location>
        <begin position="1"/>
        <end position="34"/>
    </location>
</feature>
<feature type="domain" description="PDZ" evidence="2">
    <location>
        <begin position="596"/>
        <end position="681"/>
    </location>
</feature>
<name>A0AA88MF54_CHASR</name>
<evidence type="ECO:0000313" key="4">
    <source>
        <dbReference type="Proteomes" id="UP001187415"/>
    </source>
</evidence>
<sequence length="684" mass="73091">MYPREADSDTNSDSATDSSVIKKMNSGSFSDEEEVEICSHDVPLSTAGQHSDLRLSPLGSSHCPCAVNNTTKPDQTFDALLVPATVSLRDKENSVITAQCSQHSQAFKVSSTEQPCQSSKRTVPVSSIEYHASIATEPCDKVTACLESSRVEQTNGMGSITEGNSPCFTNPLTTTNGSKPTMIVETSEPLRCSTSRLYSKTVERRSFSTDTALSAGYSPFSVRHKIKSFENLANFDKPVAKTSDIQSYALTYRASLNQRIAGYMGLVNSADCQARPRSTYAENLIPATPYPTFLGKSSPSIALINLEVPETCCDTHSNPDSEGQKASDGIALQTPPVLRRKHNKLPRSRLRQLRALSMPELEKLCTEDFTTAEEPQTNIHPTAQGKATVTASFPHSATLATVDMNRASHGDPGSSEETPQGTLEARGQQPGWSISLSDLSASPLRLCKLQTLLTSIAAKSYVSSLLQEASSVSEVEGNTHLIVLSKEEGSGLGFSIAGGVDLEQKAVTVHRVFTKGAASLEGTIQRGDTILSINGTSLEGKTHGEAVSCLHQARLSSQALVVVWRDKDSDLGQPKAVCSSRTRSLETVPGPDGALVVELHKTSAGLGFSLEGGKSSSHGDRPLTVKRIFKGGAAELSGLIDVGDEVLSINSCSLEGLMHHDAWKIIKATKEGPNLLLIRKPSSS</sequence>
<dbReference type="InterPro" id="IPR001478">
    <property type="entry name" value="PDZ"/>
</dbReference>
<dbReference type="PROSITE" id="PS50106">
    <property type="entry name" value="PDZ"/>
    <property type="match status" value="2"/>
</dbReference>
<dbReference type="AlphaFoldDB" id="A0AA88MF54"/>
<dbReference type="Proteomes" id="UP001187415">
    <property type="component" value="Unassembled WGS sequence"/>
</dbReference>
<accession>A0AA88MF54</accession>
<feature type="domain" description="PDZ" evidence="2">
    <location>
        <begin position="481"/>
        <end position="553"/>
    </location>
</feature>
<dbReference type="InterPro" id="IPR036034">
    <property type="entry name" value="PDZ_sf"/>
</dbReference>
<reference evidence="3" key="1">
    <citation type="submission" date="2023-07" db="EMBL/GenBank/DDBJ databases">
        <title>Chromosome-level Genome Assembly of Striped Snakehead (Channa striata).</title>
        <authorList>
            <person name="Liu H."/>
        </authorList>
    </citation>
    <scope>NUCLEOTIDE SEQUENCE</scope>
    <source>
        <strain evidence="3">Gz</strain>
        <tissue evidence="3">Muscle</tissue>
    </source>
</reference>
<proteinExistence type="predicted"/>
<dbReference type="SMART" id="SM00228">
    <property type="entry name" value="PDZ"/>
    <property type="match status" value="2"/>
</dbReference>
<evidence type="ECO:0000313" key="3">
    <source>
        <dbReference type="EMBL" id="KAK2837076.1"/>
    </source>
</evidence>